<keyword evidence="1" id="KW-1133">Transmembrane helix</keyword>
<feature type="transmembrane region" description="Helical" evidence="1">
    <location>
        <begin position="82"/>
        <end position="115"/>
    </location>
</feature>
<feature type="transmembrane region" description="Helical" evidence="1">
    <location>
        <begin position="20"/>
        <end position="43"/>
    </location>
</feature>
<proteinExistence type="predicted"/>
<protein>
    <recommendedName>
        <fullName evidence="4">DUF4233 domain-containing protein</fullName>
    </recommendedName>
</protein>
<dbReference type="RefSeq" id="WP_153340806.1">
    <property type="nucleotide sequence ID" value="NZ_WEGI01000004.1"/>
</dbReference>
<dbReference type="Proteomes" id="UP000431401">
    <property type="component" value="Unassembled WGS sequence"/>
</dbReference>
<dbReference type="OrthoDB" id="4773077at2"/>
<keyword evidence="1" id="KW-0812">Transmembrane</keyword>
<dbReference type="Pfam" id="PF14017">
    <property type="entry name" value="DUF4233"/>
    <property type="match status" value="1"/>
</dbReference>
<feature type="transmembrane region" description="Helical" evidence="1">
    <location>
        <begin position="50"/>
        <end position="70"/>
    </location>
</feature>
<evidence type="ECO:0008006" key="4">
    <source>
        <dbReference type="Google" id="ProtNLM"/>
    </source>
</evidence>
<evidence type="ECO:0000313" key="3">
    <source>
        <dbReference type="Proteomes" id="UP000431401"/>
    </source>
</evidence>
<gene>
    <name evidence="2" type="ORF">NRB56_20790</name>
</gene>
<organism evidence="2 3">
    <name type="scientific">Nocardia aurantia</name>
    <dbReference type="NCBI Taxonomy" id="2585199"/>
    <lineage>
        <taxon>Bacteria</taxon>
        <taxon>Bacillati</taxon>
        <taxon>Actinomycetota</taxon>
        <taxon>Actinomycetes</taxon>
        <taxon>Mycobacteriales</taxon>
        <taxon>Nocardiaceae</taxon>
        <taxon>Nocardia</taxon>
    </lineage>
</organism>
<sequence>MSGEEGQPAVPPPATDPWKGLRGVMAGTLVLEAITVLLALPVVGAVGGGLSWWSVLCLVGLAVLMFAGAGLQRRSWALGFNLGLQALVLAGTAIHVSIGVIGVIFAAVWAFILVLRHDVKRRMEQGLLPSQRAAAGSGS</sequence>
<dbReference type="AlphaFoldDB" id="A0A7K0DLD5"/>
<dbReference type="EMBL" id="WEGI01000004">
    <property type="protein sequence ID" value="MQY26508.1"/>
    <property type="molecule type" value="Genomic_DNA"/>
</dbReference>
<keyword evidence="3" id="KW-1185">Reference proteome</keyword>
<dbReference type="InterPro" id="IPR025327">
    <property type="entry name" value="DUF4233"/>
</dbReference>
<evidence type="ECO:0000256" key="1">
    <source>
        <dbReference type="SAM" id="Phobius"/>
    </source>
</evidence>
<evidence type="ECO:0000313" key="2">
    <source>
        <dbReference type="EMBL" id="MQY26508.1"/>
    </source>
</evidence>
<reference evidence="2 3" key="1">
    <citation type="submission" date="2019-10" db="EMBL/GenBank/DDBJ databases">
        <title>Nocardia macrotermitis sp. nov. and Nocardia aurantia sp. nov., isolated from the gut of fungus growing-termite Macrotermes natalensis.</title>
        <authorList>
            <person name="Benndorf R."/>
            <person name="Schwitalla J."/>
            <person name="Martin K."/>
            <person name="De Beer W."/>
            <person name="Kaster A.-K."/>
            <person name="Vollmers J."/>
            <person name="Poulsen M."/>
            <person name="Beemelmanns C."/>
        </authorList>
    </citation>
    <scope>NUCLEOTIDE SEQUENCE [LARGE SCALE GENOMIC DNA]</scope>
    <source>
        <strain evidence="2 3">RB56</strain>
    </source>
</reference>
<comment type="caution">
    <text evidence="2">The sequence shown here is derived from an EMBL/GenBank/DDBJ whole genome shotgun (WGS) entry which is preliminary data.</text>
</comment>
<accession>A0A7K0DLD5</accession>
<keyword evidence="1" id="KW-0472">Membrane</keyword>
<name>A0A7K0DLD5_9NOCA</name>